<protein>
    <submittedName>
        <fullName evidence="4">MTAp</fullName>
    </submittedName>
</protein>
<feature type="transmembrane region" description="Helical" evidence="2">
    <location>
        <begin position="486"/>
        <end position="508"/>
    </location>
</feature>
<keyword evidence="3" id="KW-0732">Signal</keyword>
<evidence type="ECO:0000256" key="3">
    <source>
        <dbReference type="SAM" id="SignalP"/>
    </source>
</evidence>
<feature type="transmembrane region" description="Helical" evidence="2">
    <location>
        <begin position="559"/>
        <end position="583"/>
    </location>
</feature>
<keyword evidence="2" id="KW-0812">Transmembrane</keyword>
<dbReference type="SUPFAM" id="SSF57184">
    <property type="entry name" value="Growth factor receptor domain"/>
    <property type="match status" value="1"/>
</dbReference>
<organism evidence="4">
    <name type="scientific">Tetrahymena paravorax</name>
    <dbReference type="NCBI Taxonomy" id="5905"/>
    <lineage>
        <taxon>Eukaryota</taxon>
        <taxon>Sar</taxon>
        <taxon>Alveolata</taxon>
        <taxon>Ciliophora</taxon>
        <taxon>Intramacronucleata</taxon>
        <taxon>Oligohymenophorea</taxon>
        <taxon>Hymenostomatida</taxon>
        <taxon>Tetrahymenina</taxon>
        <taxon>Tetrahymenidae</taxon>
        <taxon>Tetrahymena</taxon>
    </lineage>
</organism>
<evidence type="ECO:0000256" key="2">
    <source>
        <dbReference type="SAM" id="Phobius"/>
    </source>
</evidence>
<reference evidence="4" key="1">
    <citation type="submission" date="2018-12" db="EMBL/GenBank/DDBJ databases">
        <authorList>
            <person name="Yan G."/>
        </authorList>
    </citation>
    <scope>NUCLEOTIDE SEQUENCE</scope>
    <source>
        <strain evidence="4">205177</strain>
    </source>
</reference>
<feature type="region of interest" description="Disordered" evidence="1">
    <location>
        <begin position="728"/>
        <end position="754"/>
    </location>
</feature>
<dbReference type="EMBL" id="MK315132">
    <property type="protein sequence ID" value="QDH09135.1"/>
    <property type="molecule type" value="Genomic_DNA"/>
</dbReference>
<evidence type="ECO:0000313" key="4">
    <source>
        <dbReference type="EMBL" id="QDH09135.1"/>
    </source>
</evidence>
<proteinExistence type="predicted"/>
<keyword evidence="2" id="KW-1133">Transmembrane helix</keyword>
<feature type="transmembrane region" description="Helical" evidence="2">
    <location>
        <begin position="662"/>
        <end position="682"/>
    </location>
</feature>
<name>A0A513X5C4_TETPR</name>
<feature type="signal peptide" evidence="3">
    <location>
        <begin position="1"/>
        <end position="26"/>
    </location>
</feature>
<keyword evidence="2" id="KW-0472">Membrane</keyword>
<evidence type="ECO:0000256" key="1">
    <source>
        <dbReference type="SAM" id="MobiDB-lite"/>
    </source>
</evidence>
<feature type="chain" id="PRO_5021781273" evidence="3">
    <location>
        <begin position="27"/>
        <end position="817"/>
    </location>
</feature>
<accession>A0A513X5C4</accession>
<feature type="compositionally biased region" description="Polar residues" evidence="1">
    <location>
        <begin position="739"/>
        <end position="754"/>
    </location>
</feature>
<dbReference type="InterPro" id="IPR009030">
    <property type="entry name" value="Growth_fac_rcpt_cys_sf"/>
</dbReference>
<dbReference type="AlphaFoldDB" id="A0A513X5C4"/>
<feature type="transmembrane region" description="Helical" evidence="2">
    <location>
        <begin position="688"/>
        <end position="707"/>
    </location>
</feature>
<gene>
    <name evidence="4" type="primary">MTA</name>
</gene>
<sequence>MIEMIKLILFSLALPLLLVAPLKVRAEFTENDSTSITNERSSSVKLQVIPAQNFANYVSTYLFHLEILSEVSLDPSSYMSIEISEIQILRDKKLLFSDNVVTILGETQVASASSEPILKKRSIIQVFFRQRIKGQSTITFELDSIQNPNGEGQYKIHYTLVQSRRKQEVSQFTHLRILPDWVQISDILVNSHLIGASTYIIFDFIAIYGLEVGDTLGVQFPKHIAVKNSTSCYLSGISEVIFKCTVSKLENKVSVPILTNDQLFSMSKNAFSLVFTEIQNPVYSIQKAETFESHFIITNNKLSSQQQSFKFSKKFSFDCDKSCGGCRYTHLKCLKCDPLYPKKQKDNTCAQSNDNLELSGNAHFRKSTDENCVVWNKSDQMQQICELCADGYHFSLQQGKCTADNQENPKIQGLRTVQQLMRDQYKQKFEFQSSENSQRILQNVTGSISQSNSSFTSLSNNTNNNQTIIIDQKSLGDKIKDQLGNILAKSMFLTIGSAVVFVITLVATIAKKILTKKSPYASSLCLFLLTFLEIFEYPYTWNYFLQITNNNLQNPIFQAILGLSSFSLIQWILSSVNFSSVLLTNETLKSSLLNPFPKKWRETHTTIPCRMCRVIIGIFSKFFCIVYSDLFQIEGWFQFSFNNPGRLVIIQNFKKVLQSQTFMNTFGLIVYIIQIELGYSEIQNNYSTIYDIIVFRTLLLAFCMLNLSKVSSIIKEQENVITMQTELKQTQEKPHPATANPTNNSHISQKQNSQHNYSISTLKHQRKIRFLKSDHLSQKNLSFQRFQASSPNNSQQRIKSSQFQAPLSLFSKELSHQ</sequence>
<feature type="transmembrane region" description="Helical" evidence="2">
    <location>
        <begin position="520"/>
        <end position="539"/>
    </location>
</feature>